<accession>A0AAN8V3L1</accession>
<dbReference type="InterPro" id="IPR039306">
    <property type="entry name" value="MYOB"/>
</dbReference>
<evidence type="ECO:0000313" key="9">
    <source>
        <dbReference type="Proteomes" id="UP001370490"/>
    </source>
</evidence>
<feature type="coiled-coil region" evidence="5">
    <location>
        <begin position="356"/>
        <end position="422"/>
    </location>
</feature>
<evidence type="ECO:0000256" key="6">
    <source>
        <dbReference type="SAM" id="Phobius"/>
    </source>
</evidence>
<dbReference type="PROSITE" id="PS51775">
    <property type="entry name" value="GTD_BINDING"/>
    <property type="match status" value="1"/>
</dbReference>
<keyword evidence="9" id="KW-1185">Reference proteome</keyword>
<dbReference type="PANTHER" id="PTHR31448">
    <property type="entry name" value="MYOSIN-BINDING PROTEIN 2"/>
    <property type="match status" value="1"/>
</dbReference>
<keyword evidence="3 6" id="KW-1133">Transmembrane helix</keyword>
<dbReference type="GO" id="GO:0016020">
    <property type="term" value="C:membrane"/>
    <property type="evidence" value="ECO:0007669"/>
    <property type="project" value="UniProtKB-SubCell"/>
</dbReference>
<dbReference type="AlphaFoldDB" id="A0AAN8V3L1"/>
<organism evidence="8 9">
    <name type="scientific">Dillenia turbinata</name>
    <dbReference type="NCBI Taxonomy" id="194707"/>
    <lineage>
        <taxon>Eukaryota</taxon>
        <taxon>Viridiplantae</taxon>
        <taxon>Streptophyta</taxon>
        <taxon>Embryophyta</taxon>
        <taxon>Tracheophyta</taxon>
        <taxon>Spermatophyta</taxon>
        <taxon>Magnoliopsida</taxon>
        <taxon>eudicotyledons</taxon>
        <taxon>Gunneridae</taxon>
        <taxon>Pentapetalae</taxon>
        <taxon>Dilleniales</taxon>
        <taxon>Dilleniaceae</taxon>
        <taxon>Dillenia</taxon>
    </lineage>
</organism>
<proteinExistence type="predicted"/>
<protein>
    <submittedName>
        <fullName evidence="8">GTD-binding domain</fullName>
    </submittedName>
</protein>
<name>A0AAN8V3L1_9MAGN</name>
<gene>
    <name evidence="8" type="ORF">RJ641_014466</name>
</gene>
<dbReference type="PANTHER" id="PTHR31448:SF9">
    <property type="entry name" value="MYOSIN-BINDING PROTEIN 6-RELATED"/>
    <property type="match status" value="1"/>
</dbReference>
<feature type="transmembrane region" description="Helical" evidence="6">
    <location>
        <begin position="20"/>
        <end position="44"/>
    </location>
</feature>
<dbReference type="Pfam" id="PF04576">
    <property type="entry name" value="Zein-binding"/>
    <property type="match status" value="1"/>
</dbReference>
<comment type="subcellular location">
    <subcellularLocation>
        <location evidence="1">Membrane</location>
        <topology evidence="1">Single-pass membrane protein</topology>
    </subcellularLocation>
</comment>
<dbReference type="EMBL" id="JBAMMX010000020">
    <property type="protein sequence ID" value="KAK6920788.1"/>
    <property type="molecule type" value="Genomic_DNA"/>
</dbReference>
<evidence type="ECO:0000313" key="8">
    <source>
        <dbReference type="EMBL" id="KAK6920788.1"/>
    </source>
</evidence>
<keyword evidence="2 6" id="KW-0812">Transmembrane</keyword>
<evidence type="ECO:0000256" key="2">
    <source>
        <dbReference type="ARBA" id="ARBA00022692"/>
    </source>
</evidence>
<evidence type="ECO:0000256" key="5">
    <source>
        <dbReference type="SAM" id="Coils"/>
    </source>
</evidence>
<dbReference type="InterPro" id="IPR007656">
    <property type="entry name" value="GTD-bd"/>
</dbReference>
<dbReference type="GO" id="GO:0080115">
    <property type="term" value="F:myosin XI tail binding"/>
    <property type="evidence" value="ECO:0007669"/>
    <property type="project" value="UniProtKB-ARBA"/>
</dbReference>
<comment type="caution">
    <text evidence="8">The sequence shown here is derived from an EMBL/GenBank/DDBJ whole genome shotgun (WGS) entry which is preliminary data.</text>
</comment>
<keyword evidence="5" id="KW-0175">Coiled coil</keyword>
<evidence type="ECO:0000256" key="1">
    <source>
        <dbReference type="ARBA" id="ARBA00004167"/>
    </source>
</evidence>
<reference evidence="8 9" key="1">
    <citation type="submission" date="2023-12" db="EMBL/GenBank/DDBJ databases">
        <title>A high-quality genome assembly for Dillenia turbinata (Dilleniales).</title>
        <authorList>
            <person name="Chanderbali A."/>
        </authorList>
    </citation>
    <scope>NUCLEOTIDE SEQUENCE [LARGE SCALE GENOMIC DNA]</scope>
    <source>
        <strain evidence="8">LSX21</strain>
        <tissue evidence="8">Leaf</tissue>
    </source>
</reference>
<keyword evidence="4 6" id="KW-0472">Membrane</keyword>
<dbReference type="Proteomes" id="UP001370490">
    <property type="component" value="Unassembled WGS sequence"/>
</dbReference>
<evidence type="ECO:0000256" key="4">
    <source>
        <dbReference type="ARBA" id="ARBA00023136"/>
    </source>
</evidence>
<evidence type="ECO:0000256" key="3">
    <source>
        <dbReference type="ARBA" id="ARBA00022989"/>
    </source>
</evidence>
<feature type="domain" description="GTD-binding" evidence="7">
    <location>
        <begin position="322"/>
        <end position="420"/>
    </location>
</feature>
<evidence type="ECO:0000259" key="7">
    <source>
        <dbReference type="PROSITE" id="PS51775"/>
    </source>
</evidence>
<sequence length="587" mass="66798">MAVKSFRKSVENNLGSFPAFVIHAVLEWVLIILLFIDGFLAFIANEFSKFFELKIPCLLCTRIDHVLVRRNSDFYYNESICESHRKDISSLAYCKVHQKLSDIRRMCEGCPLSYAAENSYECDTYKSLVGALNTELDGLLNDDHKNSSRYSAETSFIEKFGPARCSCCGDILRNKPHKMRGPVMNLISHAPTPSPRGLFCRNEDSRNLDLPHIKYTELKFASDNESELPEDEETSKTLLLPVGFREDAKAATVPLLMESEDADDANKTPSFLRGNKFFGISLDSAYASPRFSRFQRKSLLEKSDLVLEASEGNTSSDAEGDNILNYLKRQVRLDRKSLISLYLELDEERSASAVAANNAMAMITRLQAEKAAVQMEALQYQRMMEEQAEYDQEALQVLRDLLAKREEEIKGLEAELEIYREKYGIIDKVEEEECEDQIPEEFQEMKSRSFSSVSDKSERESPVFTHSEVDHNDHHCDHPAGLLEDAEGFEREKSYLLNELRNLEKRVHSSSNMTPSEEDKNVQINPIVAKVSELGERLKALEEDSGFLKHAVLSLHKGSEGEKLLKDISQQLSKLRLEKWPLDQTAA</sequence>